<evidence type="ECO:0000313" key="2">
    <source>
        <dbReference type="EMBL" id="KZM27840.1"/>
    </source>
</evidence>
<protein>
    <submittedName>
        <fullName evidence="2">Uncharacterized protein</fullName>
    </submittedName>
</protein>
<feature type="region of interest" description="Disordered" evidence="1">
    <location>
        <begin position="1"/>
        <end position="20"/>
    </location>
</feature>
<gene>
    <name evidence="2" type="ORF">ST47_g1017</name>
</gene>
<name>A0A163LJ71_DIDRA</name>
<proteinExistence type="predicted"/>
<sequence>MTRNPLREAEENNSHGVGSLTDSEVAEFTATVSDLRAVIAAAFGLEWNDAVFSGDGYVVTELQRGSSGYFRGYRGVRKTENGYSVMSGDERSNEGGSVTFSRFEDAVKGYAANIVSSFRGRGPGSLGSVAWMWNGSTGPGVVAQPLNQSNTQFRYSLEDDPSIWLEGRTTAATLSHGLGMSIPAFIAVIVAHPEVTGEDATAWPKPATVDHFRSVIPAAFGAEWNDPVFSGEGYVVTEVPRSSGGRYFDGYRGVRKTTKGYVAISASERNSESGSVTFSRFEDAVKGYAAEVIDSSRMELSGRYLGYVAWMWNGTTGPGVVTESLNPPYDTDFRFYLRDDRDCTHFS</sequence>
<feature type="compositionally biased region" description="Basic and acidic residues" evidence="1">
    <location>
        <begin position="1"/>
        <end position="13"/>
    </location>
</feature>
<evidence type="ECO:0000313" key="3">
    <source>
        <dbReference type="Proteomes" id="UP000076837"/>
    </source>
</evidence>
<dbReference type="AlphaFoldDB" id="A0A163LJ71"/>
<accession>A0A163LJ71</accession>
<organism evidence="2 3">
    <name type="scientific">Didymella rabiei</name>
    <name type="common">Chickpea ascochyta blight fungus</name>
    <name type="synonym">Mycosphaerella rabiei</name>
    <dbReference type="NCBI Taxonomy" id="5454"/>
    <lineage>
        <taxon>Eukaryota</taxon>
        <taxon>Fungi</taxon>
        <taxon>Dikarya</taxon>
        <taxon>Ascomycota</taxon>
        <taxon>Pezizomycotina</taxon>
        <taxon>Dothideomycetes</taxon>
        <taxon>Pleosporomycetidae</taxon>
        <taxon>Pleosporales</taxon>
        <taxon>Pleosporineae</taxon>
        <taxon>Didymellaceae</taxon>
        <taxon>Ascochyta</taxon>
    </lineage>
</organism>
<dbReference type="EMBL" id="JYNV01000052">
    <property type="protein sequence ID" value="KZM27840.1"/>
    <property type="molecule type" value="Genomic_DNA"/>
</dbReference>
<comment type="caution">
    <text evidence="2">The sequence shown here is derived from an EMBL/GenBank/DDBJ whole genome shotgun (WGS) entry which is preliminary data.</text>
</comment>
<keyword evidence="3" id="KW-1185">Reference proteome</keyword>
<reference evidence="2 3" key="1">
    <citation type="journal article" date="2016" name="Sci. Rep.">
        <title>Draft genome sequencing and secretome analysis of fungal phytopathogen Ascochyta rabiei provides insight into the necrotrophic effector repertoire.</title>
        <authorList>
            <person name="Verma S."/>
            <person name="Gazara R.K."/>
            <person name="Nizam S."/>
            <person name="Parween S."/>
            <person name="Chattopadhyay D."/>
            <person name="Verma P.K."/>
        </authorList>
    </citation>
    <scope>NUCLEOTIDE SEQUENCE [LARGE SCALE GENOMIC DNA]</scope>
    <source>
        <strain evidence="2 3">ArDII</strain>
    </source>
</reference>
<evidence type="ECO:0000256" key="1">
    <source>
        <dbReference type="SAM" id="MobiDB-lite"/>
    </source>
</evidence>
<dbReference type="Proteomes" id="UP000076837">
    <property type="component" value="Unassembled WGS sequence"/>
</dbReference>